<name>A0A4R7RMZ2_9BACT</name>
<proteinExistence type="inferred from homology"/>
<dbReference type="OrthoDB" id="9758917at2"/>
<dbReference type="SUPFAM" id="SSF50156">
    <property type="entry name" value="PDZ domain-like"/>
    <property type="match status" value="2"/>
</dbReference>
<dbReference type="InterPro" id="IPR036034">
    <property type="entry name" value="PDZ_sf"/>
</dbReference>
<comment type="similarity">
    <text evidence="1">Belongs to the peptidase S1C family.</text>
</comment>
<dbReference type="Proteomes" id="UP000295662">
    <property type="component" value="Unassembled WGS sequence"/>
</dbReference>
<feature type="domain" description="PDZ" evidence="5">
    <location>
        <begin position="278"/>
        <end position="362"/>
    </location>
</feature>
<evidence type="ECO:0000256" key="4">
    <source>
        <dbReference type="SAM" id="MobiDB-lite"/>
    </source>
</evidence>
<dbReference type="Pfam" id="PF13365">
    <property type="entry name" value="Trypsin_2"/>
    <property type="match status" value="1"/>
</dbReference>
<gene>
    <name evidence="6" type="ORF">EI77_03897</name>
</gene>
<dbReference type="SMART" id="SM00228">
    <property type="entry name" value="PDZ"/>
    <property type="match status" value="2"/>
</dbReference>
<keyword evidence="2 6" id="KW-0645">Protease</keyword>
<keyword evidence="3" id="KW-0378">Hydrolase</keyword>
<keyword evidence="7" id="KW-1185">Reference proteome</keyword>
<evidence type="ECO:0000256" key="3">
    <source>
        <dbReference type="ARBA" id="ARBA00022801"/>
    </source>
</evidence>
<comment type="caution">
    <text evidence="6">The sequence shown here is derived from an EMBL/GenBank/DDBJ whole genome shotgun (WGS) entry which is preliminary data.</text>
</comment>
<dbReference type="Gene3D" id="2.30.42.10">
    <property type="match status" value="1"/>
</dbReference>
<dbReference type="Pfam" id="PF13180">
    <property type="entry name" value="PDZ_2"/>
    <property type="match status" value="1"/>
</dbReference>
<evidence type="ECO:0000313" key="7">
    <source>
        <dbReference type="Proteomes" id="UP000295662"/>
    </source>
</evidence>
<dbReference type="RefSeq" id="WP_133796894.1">
    <property type="nucleotide sequence ID" value="NZ_SOCA01000009.1"/>
</dbReference>
<dbReference type="InterPro" id="IPR001940">
    <property type="entry name" value="Peptidase_S1C"/>
</dbReference>
<dbReference type="PROSITE" id="PS50106">
    <property type="entry name" value="PDZ"/>
    <property type="match status" value="1"/>
</dbReference>
<dbReference type="InterPro" id="IPR001478">
    <property type="entry name" value="PDZ"/>
</dbReference>
<dbReference type="PRINTS" id="PR00834">
    <property type="entry name" value="PROTEASES2C"/>
</dbReference>
<dbReference type="PANTHER" id="PTHR22939:SF129">
    <property type="entry name" value="SERINE PROTEASE HTRA2, MITOCHONDRIAL"/>
    <property type="match status" value="1"/>
</dbReference>
<dbReference type="GO" id="GO:0006508">
    <property type="term" value="P:proteolysis"/>
    <property type="evidence" value="ECO:0007669"/>
    <property type="project" value="UniProtKB-KW"/>
</dbReference>
<evidence type="ECO:0000259" key="5">
    <source>
        <dbReference type="PROSITE" id="PS50106"/>
    </source>
</evidence>
<evidence type="ECO:0000256" key="1">
    <source>
        <dbReference type="ARBA" id="ARBA00010541"/>
    </source>
</evidence>
<protein>
    <submittedName>
        <fullName evidence="6">Serine protease Do</fullName>
    </submittedName>
</protein>
<dbReference type="GO" id="GO:0004252">
    <property type="term" value="F:serine-type endopeptidase activity"/>
    <property type="evidence" value="ECO:0007669"/>
    <property type="project" value="InterPro"/>
</dbReference>
<feature type="region of interest" description="Disordered" evidence="4">
    <location>
        <begin position="73"/>
        <end position="106"/>
    </location>
</feature>
<evidence type="ECO:0000313" key="6">
    <source>
        <dbReference type="EMBL" id="TDU66158.1"/>
    </source>
</evidence>
<dbReference type="PANTHER" id="PTHR22939">
    <property type="entry name" value="SERINE PROTEASE FAMILY S1C HTRA-RELATED"/>
    <property type="match status" value="1"/>
</dbReference>
<reference evidence="6 7" key="1">
    <citation type="submission" date="2019-03" db="EMBL/GenBank/DDBJ databases">
        <title>Genomic Encyclopedia of Archaeal and Bacterial Type Strains, Phase II (KMG-II): from individual species to whole genera.</title>
        <authorList>
            <person name="Goeker M."/>
        </authorList>
    </citation>
    <scope>NUCLEOTIDE SEQUENCE [LARGE SCALE GENOMIC DNA]</scope>
    <source>
        <strain evidence="6 7">ATCC 25309</strain>
    </source>
</reference>
<dbReference type="SUPFAM" id="SSF50494">
    <property type="entry name" value="Trypsin-like serine proteases"/>
    <property type="match status" value="1"/>
</dbReference>
<accession>A0A4R7RMZ2</accession>
<sequence length="486" mass="52715">MLIWRATGNLLLFFSYCFVCDAKSETLPGKEREMVVQRDATPLGSRTQVVLSYADVIERVRDSVVTVYVSRASKGEDREDSEENPFDLVPRRRSIDDDSEEKYQGSGSGVILTQDGLIVTNAHVVKDADKIYIRLRGREEDMEAVMMGIDPATDIAVLKMEAESLKPSTLGDSSVVRPGDVVLAIGSPFGLEQTITLGIISATGRGTLGLIDGGMEDFLQTDAAINPGNSGGPLLDGLGRVIGINTARYWGDNIGFAVPANLVLKVAGDLYRHGWVVRGFLGVHTLEVTPKLVGELKLPKKARGVIINSVEADEAAAKAGFHSGDLVIEVNGRRVENGARFRLSLASQQPGDEATFQVLRDGKEISLQAKLGDPPELRAARAIAAKAEPSDHEWAPGLFVAEVDRDWRMKLKLSPQIKGLVVTKDFKIQDRGVHLSAGDQILLINGKPVKNQAEAKAQLASLKTQILLLKIRGAEDERFVAVPRVP</sequence>
<evidence type="ECO:0000256" key="2">
    <source>
        <dbReference type="ARBA" id="ARBA00022670"/>
    </source>
</evidence>
<organism evidence="6 7">
    <name type="scientific">Prosthecobacter fusiformis</name>
    <dbReference type="NCBI Taxonomy" id="48464"/>
    <lineage>
        <taxon>Bacteria</taxon>
        <taxon>Pseudomonadati</taxon>
        <taxon>Verrucomicrobiota</taxon>
        <taxon>Verrucomicrobiia</taxon>
        <taxon>Verrucomicrobiales</taxon>
        <taxon>Verrucomicrobiaceae</taxon>
        <taxon>Prosthecobacter</taxon>
    </lineage>
</organism>
<dbReference type="EMBL" id="SOCA01000009">
    <property type="protein sequence ID" value="TDU66158.1"/>
    <property type="molecule type" value="Genomic_DNA"/>
</dbReference>
<dbReference type="Gene3D" id="2.30.42.60">
    <property type="match status" value="1"/>
</dbReference>
<dbReference type="Gene3D" id="2.40.10.120">
    <property type="match status" value="1"/>
</dbReference>
<dbReference type="AlphaFoldDB" id="A0A4R7RMZ2"/>
<dbReference type="InterPro" id="IPR009003">
    <property type="entry name" value="Peptidase_S1_PA"/>
</dbReference>